<evidence type="ECO:0000313" key="8">
    <source>
        <dbReference type="EMBL" id="GAA5132890.1"/>
    </source>
</evidence>
<reference evidence="9" key="1">
    <citation type="journal article" date="2019" name="Int. J. Syst. Evol. Microbiol.">
        <title>The Global Catalogue of Microorganisms (GCM) 10K type strain sequencing project: providing services to taxonomists for standard genome sequencing and annotation.</title>
        <authorList>
            <consortium name="The Broad Institute Genomics Platform"/>
            <consortium name="The Broad Institute Genome Sequencing Center for Infectious Disease"/>
            <person name="Wu L."/>
            <person name="Ma J."/>
        </authorList>
    </citation>
    <scope>NUCLEOTIDE SEQUENCE [LARGE SCALE GENOMIC DNA]</scope>
    <source>
        <strain evidence="9">JCM 18053</strain>
    </source>
</reference>
<dbReference type="Pfam" id="PF13620">
    <property type="entry name" value="CarboxypepD_reg"/>
    <property type="match status" value="1"/>
</dbReference>
<dbReference type="Gene3D" id="2.40.170.20">
    <property type="entry name" value="TonB-dependent receptor, beta-barrel domain"/>
    <property type="match status" value="1"/>
</dbReference>
<feature type="domain" description="TonB-dependent receptor-like beta-barrel" evidence="6">
    <location>
        <begin position="536"/>
        <end position="1001"/>
    </location>
</feature>
<dbReference type="Pfam" id="PF00593">
    <property type="entry name" value="TonB_dep_Rec_b-barrel"/>
    <property type="match status" value="1"/>
</dbReference>
<dbReference type="PANTHER" id="PTHR40980">
    <property type="entry name" value="PLUG DOMAIN-CONTAINING PROTEIN"/>
    <property type="match status" value="1"/>
</dbReference>
<keyword evidence="3" id="KW-0998">Cell outer membrane</keyword>
<evidence type="ECO:0008006" key="10">
    <source>
        <dbReference type="Google" id="ProtNLM"/>
    </source>
</evidence>
<feature type="domain" description="TonB-dependent receptor plug" evidence="7">
    <location>
        <begin position="142"/>
        <end position="231"/>
    </location>
</feature>
<gene>
    <name evidence="8" type="ORF">GCM10023213_01760</name>
</gene>
<dbReference type="SUPFAM" id="SSF49452">
    <property type="entry name" value="Starch-binding domain-like"/>
    <property type="match status" value="1"/>
</dbReference>
<dbReference type="PROSITE" id="PS51257">
    <property type="entry name" value="PROKAR_LIPOPROTEIN"/>
    <property type="match status" value="1"/>
</dbReference>
<feature type="signal peptide" evidence="5">
    <location>
        <begin position="1"/>
        <end position="23"/>
    </location>
</feature>
<keyword evidence="5" id="KW-0732">Signal</keyword>
<protein>
    <recommendedName>
        <fullName evidence="10">TonB-dependent receptor</fullName>
    </recommendedName>
</protein>
<name>A0ABP9NS05_9BACT</name>
<comment type="subcellular location">
    <subcellularLocation>
        <location evidence="1 4">Cell outer membrane</location>
    </subcellularLocation>
</comment>
<evidence type="ECO:0000259" key="6">
    <source>
        <dbReference type="Pfam" id="PF00593"/>
    </source>
</evidence>
<dbReference type="InterPro" id="IPR000531">
    <property type="entry name" value="Beta-barrel_TonB"/>
</dbReference>
<dbReference type="SUPFAM" id="SSF56935">
    <property type="entry name" value="Porins"/>
    <property type="match status" value="1"/>
</dbReference>
<dbReference type="PANTHER" id="PTHR40980:SF5">
    <property type="entry name" value="TONB-DEPENDENT RECEPTOR"/>
    <property type="match status" value="1"/>
</dbReference>
<dbReference type="InterPro" id="IPR036942">
    <property type="entry name" value="Beta-barrel_TonB_sf"/>
</dbReference>
<evidence type="ECO:0000256" key="2">
    <source>
        <dbReference type="ARBA" id="ARBA00023136"/>
    </source>
</evidence>
<dbReference type="EMBL" id="BAABIA010000001">
    <property type="protein sequence ID" value="GAA5132890.1"/>
    <property type="molecule type" value="Genomic_DNA"/>
</dbReference>
<keyword evidence="4" id="KW-0798">TonB box</keyword>
<dbReference type="Gene3D" id="2.60.40.1120">
    <property type="entry name" value="Carboxypeptidase-like, regulatory domain"/>
    <property type="match status" value="1"/>
</dbReference>
<comment type="caution">
    <text evidence="8">The sequence shown here is derived from an EMBL/GenBank/DDBJ whole genome shotgun (WGS) entry which is preliminary data.</text>
</comment>
<evidence type="ECO:0000259" key="7">
    <source>
        <dbReference type="Pfam" id="PF07715"/>
    </source>
</evidence>
<dbReference type="Gene3D" id="2.170.130.10">
    <property type="entry name" value="TonB-dependent receptor, plug domain"/>
    <property type="match status" value="1"/>
</dbReference>
<dbReference type="InterPro" id="IPR013784">
    <property type="entry name" value="Carb-bd-like_fold"/>
</dbReference>
<dbReference type="InterPro" id="IPR012910">
    <property type="entry name" value="Plug_dom"/>
</dbReference>
<keyword evidence="2 4" id="KW-0472">Membrane</keyword>
<evidence type="ECO:0000256" key="1">
    <source>
        <dbReference type="ARBA" id="ARBA00004442"/>
    </source>
</evidence>
<proteinExistence type="inferred from homology"/>
<dbReference type="Proteomes" id="UP001499852">
    <property type="component" value="Unassembled WGS sequence"/>
</dbReference>
<accession>A0ABP9NS05</accession>
<sequence>MMARRFYWMVVLCLWCSCSHLHAQGANGGLRGSVQDADFYVPLPGVSVQLEGTGFAATTDENGNFFINNLPPGQYALLATGGGFIRERKTGIVVTPGSVSEASLSMTAEVVELDEFVVSAEELVDTSSAASALTLRTEMKSFTDVLGAKFIAQTGASDAAKLLAKTTGVNVADGKFVVVRGLNDRYNVVSLNSLRVPSSDPDRRAVALDLFPSAVIEDVRTSKTFVPNLNGESTGGTINIITKAVPDEEFVKFKAGTGFNTQSTGNDKFLSYQGGGTGTFGTADSRALPDFIKNAALPNLTNFSASGVGNGLTRLDNPTRVERQRVNDALSPVMGTQEVSAPVDVTLEASLGHRTEFMGAPAGVTVAVDYSKKYLYNDDDLVGRYTFVGAGDSNAGEVQEIRRLSTVRSGQETMRAGLLVAAGIEPEEGSEIIFTYFFNRIAEDRATLQDGQLDSSFLPTQRDYRESLAYTERELKVMQLAGKHLNDINGKEFLLEWAMAYNQSSQLEPDHRFVRGIFNEDAGNYIPVPGNPVVPEFQRLWRELYDQNYSGRFDVTTDLFEGAEGFNGKLKFGSLLDVSNRNYRADSFTYNRGAENQSFPNPFKPLLPGRTWGDEFLSGNLPVGADPDGIPNNGPLSSVGQFTFLYRANDKETYEASQILAANYVGLEFDLGPSLNVSLGGRLESTDIKVQSTPIYQYADEQLRFALLSDKDRFGQDDTVRQLVNAAFNGSVAARNDPRITGRSQAAIEEQHFLPAFALNWDMTETMRVRSSIARTVARPSFKELAPVVFLNVESGDLFVGNVDLEMSQITNYDVRWEWFPTAGSLIGVSFFAKAINKPIELSQESGAVDIIRYVNSKEGSVYGLELEIQRDLGFIGDALRHFSLGANYSYIKSQATRPDFIGNTVDPATGEPETVPSLFGQSRRLQGQPDYIVNFNLTYDNPEYPLSYGAFLNITGPQLFAVGGRPEDPDVFQEPFTTLDLGVTYKMTKNSRVSLRAQNVLNAQVTRYFNNQGRPIHSTRQTGIGFSLSMTVDW</sequence>
<dbReference type="Pfam" id="PF07715">
    <property type="entry name" value="Plug"/>
    <property type="match status" value="1"/>
</dbReference>
<evidence type="ECO:0000313" key="9">
    <source>
        <dbReference type="Proteomes" id="UP001499852"/>
    </source>
</evidence>
<evidence type="ECO:0000256" key="5">
    <source>
        <dbReference type="SAM" id="SignalP"/>
    </source>
</evidence>
<organism evidence="8 9">
    <name type="scientific">Prosthecobacter algae</name>
    <dbReference type="NCBI Taxonomy" id="1144682"/>
    <lineage>
        <taxon>Bacteria</taxon>
        <taxon>Pseudomonadati</taxon>
        <taxon>Verrucomicrobiota</taxon>
        <taxon>Verrucomicrobiia</taxon>
        <taxon>Verrucomicrobiales</taxon>
        <taxon>Verrucomicrobiaceae</taxon>
        <taxon>Prosthecobacter</taxon>
    </lineage>
</organism>
<feature type="chain" id="PRO_5047044350" description="TonB-dependent receptor" evidence="5">
    <location>
        <begin position="24"/>
        <end position="1035"/>
    </location>
</feature>
<evidence type="ECO:0000256" key="4">
    <source>
        <dbReference type="RuleBase" id="RU003357"/>
    </source>
</evidence>
<dbReference type="InterPro" id="IPR037066">
    <property type="entry name" value="Plug_dom_sf"/>
</dbReference>
<comment type="similarity">
    <text evidence="4">Belongs to the TonB-dependent receptor family.</text>
</comment>
<evidence type="ECO:0000256" key="3">
    <source>
        <dbReference type="ARBA" id="ARBA00023237"/>
    </source>
</evidence>
<keyword evidence="9" id="KW-1185">Reference proteome</keyword>